<dbReference type="Proteomes" id="UP000060630">
    <property type="component" value="Unassembled WGS sequence"/>
</dbReference>
<gene>
    <name evidence="1" type="ORF">WL29_21940</name>
</gene>
<evidence type="ECO:0000313" key="1">
    <source>
        <dbReference type="EMBL" id="KWA84030.1"/>
    </source>
</evidence>
<dbReference type="EMBL" id="LPHD01000049">
    <property type="protein sequence ID" value="KWA84030.1"/>
    <property type="molecule type" value="Genomic_DNA"/>
</dbReference>
<protein>
    <submittedName>
        <fullName evidence="1">Uncharacterized protein</fullName>
    </submittedName>
</protein>
<accession>A0A125DMD5</accession>
<dbReference type="AlphaFoldDB" id="A0A125DMD5"/>
<reference evidence="1 2" key="1">
    <citation type="submission" date="2015-11" db="EMBL/GenBank/DDBJ databases">
        <title>Expanding the genomic diversity of Burkholderia species for the development of highly accurate diagnostics.</title>
        <authorList>
            <person name="Sahl J."/>
            <person name="Keim P."/>
            <person name="Wagner D."/>
        </authorList>
    </citation>
    <scope>NUCLEOTIDE SEQUENCE [LARGE SCALE GENOMIC DNA]</scope>
    <source>
        <strain evidence="1 2">MSMB2087WGS</strain>
    </source>
</reference>
<organism evidence="1 2">
    <name type="scientific">Burkholderia ubonensis</name>
    <dbReference type="NCBI Taxonomy" id="101571"/>
    <lineage>
        <taxon>Bacteria</taxon>
        <taxon>Pseudomonadati</taxon>
        <taxon>Pseudomonadota</taxon>
        <taxon>Betaproteobacteria</taxon>
        <taxon>Burkholderiales</taxon>
        <taxon>Burkholderiaceae</taxon>
        <taxon>Burkholderia</taxon>
        <taxon>Burkholderia cepacia complex</taxon>
    </lineage>
</organism>
<evidence type="ECO:0000313" key="2">
    <source>
        <dbReference type="Proteomes" id="UP000060630"/>
    </source>
</evidence>
<dbReference type="RefSeq" id="WP_060192428.1">
    <property type="nucleotide sequence ID" value="NZ_LPHD01000049.1"/>
</dbReference>
<comment type="caution">
    <text evidence="1">The sequence shown here is derived from an EMBL/GenBank/DDBJ whole genome shotgun (WGS) entry which is preliminary data.</text>
</comment>
<name>A0A125DMD5_9BURK</name>
<proteinExistence type="predicted"/>
<sequence length="146" mass="15860">MNENLKLSTEGLGHLDPELQWAALELAWTFAHKQREAGRKFSTGEFTVAFCPAVADMVAERLAVTATSERLSASEASLVGSNALVRLDPEQTLGFEARVDLAARFVVAAAKLRAIVPVSHEGLRVDYWPFGMDGGFCNPNKLRDAA</sequence>